<keyword evidence="2 5" id="KW-0560">Oxidoreductase</keyword>
<dbReference type="InterPro" id="IPR008927">
    <property type="entry name" value="6-PGluconate_DH-like_C_sf"/>
</dbReference>
<dbReference type="AlphaFoldDB" id="A0A183LC37"/>
<evidence type="ECO:0000313" key="10">
    <source>
        <dbReference type="Proteomes" id="UP000277204"/>
    </source>
</evidence>
<dbReference type="InterPro" id="IPR036291">
    <property type="entry name" value="NAD(P)-bd_dom_sf"/>
</dbReference>
<gene>
    <name evidence="9" type="ORF">SMRZ_LOCUS1362</name>
</gene>
<feature type="domain" description="Glycerol-3-phosphate dehydrogenase NAD-dependent C-terminal" evidence="8">
    <location>
        <begin position="157"/>
        <end position="210"/>
    </location>
</feature>
<dbReference type="GO" id="GO:0005975">
    <property type="term" value="P:carbohydrate metabolic process"/>
    <property type="evidence" value="ECO:0007669"/>
    <property type="project" value="InterPro"/>
</dbReference>
<dbReference type="GO" id="GO:0141152">
    <property type="term" value="F:glycerol-3-phosphate dehydrogenase (NAD+) activity"/>
    <property type="evidence" value="ECO:0007669"/>
    <property type="project" value="UniProtKB-UniRule"/>
</dbReference>
<dbReference type="Pfam" id="PF07479">
    <property type="entry name" value="NAD_Gly3P_dh_C"/>
    <property type="match status" value="2"/>
</dbReference>
<evidence type="ECO:0000256" key="2">
    <source>
        <dbReference type="ARBA" id="ARBA00023002"/>
    </source>
</evidence>
<dbReference type="GO" id="GO:0051287">
    <property type="term" value="F:NAD binding"/>
    <property type="evidence" value="ECO:0007669"/>
    <property type="project" value="UniProtKB-UniRule"/>
</dbReference>
<feature type="domain" description="Glycerol-3-phosphate dehydrogenase NAD-dependent C-terminal" evidence="8">
    <location>
        <begin position="295"/>
        <end position="386"/>
    </location>
</feature>
<evidence type="ECO:0000259" key="7">
    <source>
        <dbReference type="Pfam" id="PF01210"/>
    </source>
</evidence>
<dbReference type="InterPro" id="IPR011128">
    <property type="entry name" value="G3P_DH_NAD-dep_N"/>
</dbReference>
<evidence type="ECO:0000256" key="6">
    <source>
        <dbReference type="RuleBase" id="RU361243"/>
    </source>
</evidence>
<dbReference type="SUPFAM" id="SSF51735">
    <property type="entry name" value="NAD(P)-binding Rossmann-fold domains"/>
    <property type="match status" value="1"/>
</dbReference>
<reference evidence="9 10" key="1">
    <citation type="submission" date="2018-11" db="EMBL/GenBank/DDBJ databases">
        <authorList>
            <consortium name="Pathogen Informatics"/>
        </authorList>
    </citation>
    <scope>NUCLEOTIDE SEQUENCE [LARGE SCALE GENOMIC DNA]</scope>
    <source>
        <strain evidence="9 10">Zambia</strain>
    </source>
</reference>
<dbReference type="PROSITE" id="PS00957">
    <property type="entry name" value="NAD_G3PDH"/>
    <property type="match status" value="1"/>
</dbReference>
<evidence type="ECO:0000256" key="5">
    <source>
        <dbReference type="RuleBase" id="RU000437"/>
    </source>
</evidence>
<dbReference type="PIRSF" id="PIRSF000114">
    <property type="entry name" value="Glycerol-3-P_dh"/>
    <property type="match status" value="1"/>
</dbReference>
<dbReference type="Gene3D" id="1.10.1040.10">
    <property type="entry name" value="N-(1-d-carboxylethyl)-l-norvaline Dehydrogenase, domain 2"/>
    <property type="match status" value="2"/>
</dbReference>
<dbReference type="PRINTS" id="PR00077">
    <property type="entry name" value="GPDHDRGNASE"/>
</dbReference>
<name>A0A183LC37_9TREM</name>
<dbReference type="InterPro" id="IPR006109">
    <property type="entry name" value="G3P_DH_NAD-dep_C"/>
</dbReference>
<dbReference type="PANTHER" id="PTHR11728:SF8">
    <property type="entry name" value="GLYCEROL-3-PHOSPHATE DEHYDROGENASE [NAD(+)]-RELATED"/>
    <property type="match status" value="1"/>
</dbReference>
<dbReference type="GO" id="GO:0005829">
    <property type="term" value="C:cytosol"/>
    <property type="evidence" value="ECO:0007669"/>
    <property type="project" value="TreeGrafter"/>
</dbReference>
<feature type="domain" description="Glycerol-3-phosphate dehydrogenase NAD-dependent N-terminal" evidence="7">
    <location>
        <begin position="1"/>
        <end position="136"/>
    </location>
</feature>
<evidence type="ECO:0000256" key="4">
    <source>
        <dbReference type="ARBA" id="ARBA00048683"/>
    </source>
</evidence>
<proteinExistence type="inferred from homology"/>
<dbReference type="FunFam" id="1.10.1040.10:FF:000004">
    <property type="entry name" value="Glycerol-3-phosphate dehydrogenase [NAD(+)]"/>
    <property type="match status" value="1"/>
</dbReference>
<dbReference type="Gene3D" id="3.40.50.720">
    <property type="entry name" value="NAD(P)-binding Rossmann-like Domain"/>
    <property type="match status" value="1"/>
</dbReference>
<comment type="catalytic activity">
    <reaction evidence="4 6">
        <text>sn-glycerol 3-phosphate + NAD(+) = dihydroxyacetone phosphate + NADH + H(+)</text>
        <dbReference type="Rhea" id="RHEA:11092"/>
        <dbReference type="ChEBI" id="CHEBI:15378"/>
        <dbReference type="ChEBI" id="CHEBI:57540"/>
        <dbReference type="ChEBI" id="CHEBI:57597"/>
        <dbReference type="ChEBI" id="CHEBI:57642"/>
        <dbReference type="ChEBI" id="CHEBI:57945"/>
        <dbReference type="EC" id="1.1.1.8"/>
    </reaction>
</comment>
<accession>A0A183LC37</accession>
<dbReference type="EC" id="1.1.1.8" evidence="6"/>
<evidence type="ECO:0000256" key="3">
    <source>
        <dbReference type="ARBA" id="ARBA00023027"/>
    </source>
</evidence>
<dbReference type="EMBL" id="UZAI01000297">
    <property type="protein sequence ID" value="VDO51038.1"/>
    <property type="molecule type" value="Genomic_DNA"/>
</dbReference>
<evidence type="ECO:0000313" key="9">
    <source>
        <dbReference type="EMBL" id="VDO51038.1"/>
    </source>
</evidence>
<dbReference type="InterPro" id="IPR013328">
    <property type="entry name" value="6PGD_dom2"/>
</dbReference>
<protein>
    <recommendedName>
        <fullName evidence="6">Glycerol-3-phosphate dehydrogenase [NAD(+)]</fullName>
        <ecNumber evidence="6">1.1.1.8</ecNumber>
    </recommendedName>
</protein>
<sequence>MWVFEELVNGRKLTEIINTSNENVKYLPNVKLPDNVIADPDVKSVARDADVLVIVMPHQFLNRTLADIKTVVKPTSYAVSLMKGLALSDDHGIRLLTDCIRDILNIPCAVLMGANLATEVSQENYCEATIGIDDPKMGSELKKLFQTDYFRIVVIKDEVATELCGALKNIVAVAAGVIEGLGYGDNTKAAVIRLGFMEMKNFIYQFFADRQVQHPVFGHKDNDSFAVAILKHRLRWLEHVLQMTSHSIPRRALFADTGTGWEKRRGERCMTWYRGMKESCTGLASVGPSRLLDPQEGTFLESCGVADLITTCYGGRNKQMGIALATTNEPLAQLEKERLNGQSAQGPLTAAEVYAMLEPKGLLEKYPIFTTVHKVCTRQFDPKNFISCLANHPEHR</sequence>
<dbReference type="SUPFAM" id="SSF48179">
    <property type="entry name" value="6-phosphogluconate dehydrogenase C-terminal domain-like"/>
    <property type="match status" value="2"/>
</dbReference>
<dbReference type="STRING" id="48269.A0A183LC37"/>
<keyword evidence="10" id="KW-1185">Reference proteome</keyword>
<dbReference type="InterPro" id="IPR006168">
    <property type="entry name" value="G3P_DH_NAD-dep"/>
</dbReference>
<evidence type="ECO:0000256" key="1">
    <source>
        <dbReference type="ARBA" id="ARBA00011009"/>
    </source>
</evidence>
<comment type="similarity">
    <text evidence="1 5">Belongs to the NAD-dependent glycerol-3-phosphate dehydrogenase family.</text>
</comment>
<evidence type="ECO:0000259" key="8">
    <source>
        <dbReference type="Pfam" id="PF07479"/>
    </source>
</evidence>
<dbReference type="PANTHER" id="PTHR11728">
    <property type="entry name" value="GLYCEROL-3-PHOSPHATE DEHYDROGENASE"/>
    <property type="match status" value="1"/>
</dbReference>
<dbReference type="Pfam" id="PF01210">
    <property type="entry name" value="NAD_Gly3P_dh_N"/>
    <property type="match status" value="1"/>
</dbReference>
<keyword evidence="3 5" id="KW-0520">NAD</keyword>
<organism evidence="9 10">
    <name type="scientific">Schistosoma margrebowiei</name>
    <dbReference type="NCBI Taxonomy" id="48269"/>
    <lineage>
        <taxon>Eukaryota</taxon>
        <taxon>Metazoa</taxon>
        <taxon>Spiralia</taxon>
        <taxon>Lophotrochozoa</taxon>
        <taxon>Platyhelminthes</taxon>
        <taxon>Trematoda</taxon>
        <taxon>Digenea</taxon>
        <taxon>Strigeidida</taxon>
        <taxon>Schistosomatoidea</taxon>
        <taxon>Schistosomatidae</taxon>
        <taxon>Schistosoma</taxon>
    </lineage>
</organism>
<dbReference type="Proteomes" id="UP000277204">
    <property type="component" value="Unassembled WGS sequence"/>
</dbReference>
<dbReference type="GO" id="GO:0046168">
    <property type="term" value="P:glycerol-3-phosphate catabolic process"/>
    <property type="evidence" value="ECO:0007669"/>
    <property type="project" value="UniProtKB-UniRule"/>
</dbReference>